<dbReference type="PANTHER" id="PTHR34135">
    <property type="entry name" value="LYSOZYME"/>
    <property type="match status" value="1"/>
</dbReference>
<dbReference type="InterPro" id="IPR018077">
    <property type="entry name" value="Glyco_hydro_fam25_subgr"/>
</dbReference>
<dbReference type="Proteomes" id="UP001551658">
    <property type="component" value="Unassembled WGS sequence"/>
</dbReference>
<sequence length="267" mass="29286">MNTARLRSTVRKSGSRLGPGSFVRVRRRPTGVGLLTFALVAGLALVSAPAHAEPTGPDVSSWQHGGGRPIDWFSVRAAGHRFAMVKATEGLDYVNPFFVQDSLQMRLAGMARGTYHYARPELPPEPQAALYATIVLGQNGPLDLPPVLDIEHSGGLAPGALIDWTHRYLNTVQTLTGRVPIVYTYPRFWQTAMADSDQFHRYPLWIADYRDRAEPEVPGRWPAWTFWQQTDSGSIPGIHGNTDINVYSGAQGDFARFARMGGLTGSG</sequence>
<dbReference type="SMART" id="SM00641">
    <property type="entry name" value="Glyco_25"/>
    <property type="match status" value="1"/>
</dbReference>
<dbReference type="PROSITE" id="PS51904">
    <property type="entry name" value="GLYCOSYL_HYDROL_F25_2"/>
    <property type="match status" value="1"/>
</dbReference>
<evidence type="ECO:0000313" key="5">
    <source>
        <dbReference type="EMBL" id="MEV0363275.1"/>
    </source>
</evidence>
<dbReference type="PANTHER" id="PTHR34135:SF2">
    <property type="entry name" value="LYSOZYME"/>
    <property type="match status" value="1"/>
</dbReference>
<evidence type="ECO:0000256" key="1">
    <source>
        <dbReference type="ARBA" id="ARBA00010646"/>
    </source>
</evidence>
<proteinExistence type="inferred from homology"/>
<evidence type="ECO:0000313" key="6">
    <source>
        <dbReference type="Proteomes" id="UP001551658"/>
    </source>
</evidence>
<dbReference type="Pfam" id="PF01183">
    <property type="entry name" value="Glyco_hydro_25"/>
    <property type="match status" value="1"/>
</dbReference>
<dbReference type="RefSeq" id="WP_357977157.1">
    <property type="nucleotide sequence ID" value="NZ_JBFAIH010000005.1"/>
</dbReference>
<dbReference type="Gene3D" id="3.20.20.80">
    <property type="entry name" value="Glycosidases"/>
    <property type="match status" value="1"/>
</dbReference>
<reference evidence="5 6" key="1">
    <citation type="submission" date="2024-06" db="EMBL/GenBank/DDBJ databases">
        <title>The Natural Products Discovery Center: Release of the First 8490 Sequenced Strains for Exploring Actinobacteria Biosynthetic Diversity.</title>
        <authorList>
            <person name="Kalkreuter E."/>
            <person name="Kautsar S.A."/>
            <person name="Yang D."/>
            <person name="Bader C.D."/>
            <person name="Teijaro C.N."/>
            <person name="Fluegel L."/>
            <person name="Davis C.M."/>
            <person name="Simpson J.R."/>
            <person name="Lauterbach L."/>
            <person name="Steele A.D."/>
            <person name="Gui C."/>
            <person name="Meng S."/>
            <person name="Li G."/>
            <person name="Viehrig K."/>
            <person name="Ye F."/>
            <person name="Su P."/>
            <person name="Kiefer A.F."/>
            <person name="Nichols A."/>
            <person name="Cepeda A.J."/>
            <person name="Yan W."/>
            <person name="Fan B."/>
            <person name="Jiang Y."/>
            <person name="Adhikari A."/>
            <person name="Zheng C.-J."/>
            <person name="Schuster L."/>
            <person name="Cowan T.M."/>
            <person name="Smanski M.J."/>
            <person name="Chevrette M.G."/>
            <person name="De Carvalho L.P.S."/>
            <person name="Shen B."/>
        </authorList>
    </citation>
    <scope>NUCLEOTIDE SEQUENCE [LARGE SCALE GENOMIC DNA]</scope>
    <source>
        <strain evidence="5 6">NPDC050671</strain>
    </source>
</reference>
<dbReference type="GO" id="GO:0016787">
    <property type="term" value="F:hydrolase activity"/>
    <property type="evidence" value="ECO:0007669"/>
    <property type="project" value="UniProtKB-KW"/>
</dbReference>
<evidence type="ECO:0000256" key="3">
    <source>
        <dbReference type="ARBA" id="ARBA00023295"/>
    </source>
</evidence>
<keyword evidence="3" id="KW-0326">Glycosidase</keyword>
<keyword evidence="2 5" id="KW-0378">Hydrolase</keyword>
<dbReference type="EMBL" id="JBFAIH010000005">
    <property type="protein sequence ID" value="MEV0363275.1"/>
    <property type="molecule type" value="Genomic_DNA"/>
</dbReference>
<dbReference type="InterPro" id="IPR002053">
    <property type="entry name" value="Glyco_hydro_25"/>
</dbReference>
<accession>A0ABV3F6E8</accession>
<keyword evidence="6" id="KW-1185">Reference proteome</keyword>
<dbReference type="InterPro" id="IPR017853">
    <property type="entry name" value="GH"/>
</dbReference>
<protein>
    <submittedName>
        <fullName evidence="5">Glycoside hydrolase family 25 protein</fullName>
    </submittedName>
</protein>
<evidence type="ECO:0000256" key="2">
    <source>
        <dbReference type="ARBA" id="ARBA00022801"/>
    </source>
</evidence>
<dbReference type="CDD" id="cd00599">
    <property type="entry name" value="GH25_muramidase"/>
    <property type="match status" value="1"/>
</dbReference>
<dbReference type="SUPFAM" id="SSF51445">
    <property type="entry name" value="(Trans)glycosidases"/>
    <property type="match status" value="1"/>
</dbReference>
<name>A0ABV3F6E8_9NOCA</name>
<comment type="caution">
    <text evidence="5">The sequence shown here is derived from an EMBL/GenBank/DDBJ whole genome shotgun (WGS) entry which is preliminary data.</text>
</comment>
<gene>
    <name evidence="5" type="ORF">AB0H72_11285</name>
</gene>
<comment type="similarity">
    <text evidence="1">Belongs to the glycosyl hydrolase 25 family.</text>
</comment>
<organism evidence="5 6">
    <name type="scientific">Nocardia fusca</name>
    <dbReference type="NCBI Taxonomy" id="941183"/>
    <lineage>
        <taxon>Bacteria</taxon>
        <taxon>Bacillati</taxon>
        <taxon>Actinomycetota</taxon>
        <taxon>Actinomycetes</taxon>
        <taxon>Mycobacteriales</taxon>
        <taxon>Nocardiaceae</taxon>
        <taxon>Nocardia</taxon>
    </lineage>
</organism>
<feature type="region of interest" description="Disordered" evidence="4">
    <location>
        <begin position="1"/>
        <end position="20"/>
    </location>
</feature>
<evidence type="ECO:0000256" key="4">
    <source>
        <dbReference type="SAM" id="MobiDB-lite"/>
    </source>
</evidence>